<dbReference type="AlphaFoldDB" id="A0A368L000"/>
<accession>A0A368L000</accession>
<dbReference type="EMBL" id="QPGB01000005">
    <property type="protein sequence ID" value="RCS56742.1"/>
    <property type="molecule type" value="Genomic_DNA"/>
</dbReference>
<evidence type="ECO:0000256" key="1">
    <source>
        <dbReference type="SAM" id="Phobius"/>
    </source>
</evidence>
<evidence type="ECO:0000313" key="2">
    <source>
        <dbReference type="EMBL" id="RCS56742.1"/>
    </source>
</evidence>
<organism evidence="2 3">
    <name type="scientific">Parvibium lacunae</name>
    <dbReference type="NCBI Taxonomy" id="1888893"/>
    <lineage>
        <taxon>Bacteria</taxon>
        <taxon>Pseudomonadati</taxon>
        <taxon>Pseudomonadota</taxon>
        <taxon>Betaproteobacteria</taxon>
        <taxon>Burkholderiales</taxon>
        <taxon>Alcaligenaceae</taxon>
        <taxon>Parvibium</taxon>
    </lineage>
</organism>
<keyword evidence="1" id="KW-0812">Transmembrane</keyword>
<protein>
    <submittedName>
        <fullName evidence="2">Uncharacterized protein</fullName>
    </submittedName>
</protein>
<dbReference type="Proteomes" id="UP000252357">
    <property type="component" value="Unassembled WGS sequence"/>
</dbReference>
<keyword evidence="1" id="KW-1133">Transmembrane helix</keyword>
<reference evidence="2 3" key="1">
    <citation type="journal article" date="2018" name="Int. J. Syst. Evol. Microbiol.">
        <title>Parvibium lacunae gen. nov., sp. nov., a new member of the family Alcaligenaceae isolated from a freshwater pond.</title>
        <authorList>
            <person name="Chen W.M."/>
            <person name="Xie P.B."/>
            <person name="Hsu M.Y."/>
            <person name="Sheu S.Y."/>
        </authorList>
    </citation>
    <scope>NUCLEOTIDE SEQUENCE [LARGE SCALE GENOMIC DNA]</scope>
    <source>
        <strain evidence="2 3">KMB9</strain>
    </source>
</reference>
<sequence length="111" mass="12288">MAQLTNALTKFFKKTLFLIGSAMIGLVTISAILISQKKSSFSNFCDGILISSTLENVLAIANKNEYIVFNFIDSKSKLMILNQSSVFGRYQCTVTFSDDRRVVTKSLMAAD</sequence>
<keyword evidence="3" id="KW-1185">Reference proteome</keyword>
<dbReference type="RefSeq" id="WP_114403345.1">
    <property type="nucleotide sequence ID" value="NZ_QPGB01000005.1"/>
</dbReference>
<proteinExistence type="predicted"/>
<gene>
    <name evidence="2" type="ORF">DU000_10345</name>
</gene>
<feature type="transmembrane region" description="Helical" evidence="1">
    <location>
        <begin position="15"/>
        <end position="34"/>
    </location>
</feature>
<evidence type="ECO:0000313" key="3">
    <source>
        <dbReference type="Proteomes" id="UP000252357"/>
    </source>
</evidence>
<comment type="caution">
    <text evidence="2">The sequence shown here is derived from an EMBL/GenBank/DDBJ whole genome shotgun (WGS) entry which is preliminary data.</text>
</comment>
<name>A0A368L000_9BURK</name>
<keyword evidence="1" id="KW-0472">Membrane</keyword>